<dbReference type="InterPro" id="IPR035647">
    <property type="entry name" value="EFG_III/V"/>
</dbReference>
<dbReference type="FunFam" id="3.30.70.240:FF:000001">
    <property type="entry name" value="Elongation factor G"/>
    <property type="match status" value="1"/>
</dbReference>
<dbReference type="GO" id="GO:0032790">
    <property type="term" value="P:ribosome disassembly"/>
    <property type="evidence" value="ECO:0007669"/>
    <property type="project" value="TreeGrafter"/>
</dbReference>
<name>A0A382JFD3_9ZZZZ</name>
<dbReference type="PANTHER" id="PTHR43261">
    <property type="entry name" value="TRANSLATION ELONGATION FACTOR G-RELATED"/>
    <property type="match status" value="1"/>
</dbReference>
<evidence type="ECO:0000256" key="1">
    <source>
        <dbReference type="ARBA" id="ARBA00022741"/>
    </source>
</evidence>
<dbReference type="AlphaFoldDB" id="A0A382JFD3"/>
<dbReference type="EMBL" id="UINC01073784">
    <property type="protein sequence ID" value="SVC10428.1"/>
    <property type="molecule type" value="Genomic_DNA"/>
</dbReference>
<dbReference type="InterPro" id="IPR014721">
    <property type="entry name" value="Ribsml_uS5_D2-typ_fold_subgr"/>
</dbReference>
<evidence type="ECO:0000256" key="2">
    <source>
        <dbReference type="ARBA" id="ARBA00022917"/>
    </source>
</evidence>
<proteinExistence type="predicted"/>
<feature type="domain" description="Elongation factor EFG" evidence="4">
    <location>
        <begin position="2"/>
        <end position="89"/>
    </location>
</feature>
<dbReference type="Gene3D" id="3.30.230.10">
    <property type="match status" value="1"/>
</dbReference>
<dbReference type="InterPro" id="IPR000640">
    <property type="entry name" value="EFG_V-like"/>
</dbReference>
<keyword evidence="1" id="KW-0547">Nucleotide-binding</keyword>
<keyword evidence="2" id="KW-0648">Protein biosynthesis</keyword>
<dbReference type="PANTHER" id="PTHR43261:SF1">
    <property type="entry name" value="RIBOSOME-RELEASING FACTOR 2, MITOCHONDRIAL"/>
    <property type="match status" value="1"/>
</dbReference>
<organism evidence="5">
    <name type="scientific">marine metagenome</name>
    <dbReference type="NCBI Taxonomy" id="408172"/>
    <lineage>
        <taxon>unclassified sequences</taxon>
        <taxon>metagenomes</taxon>
        <taxon>ecological metagenomes</taxon>
    </lineage>
</organism>
<keyword evidence="3" id="KW-0342">GTP-binding</keyword>
<gene>
    <name evidence="5" type="ORF">METZ01_LOCUS263282</name>
</gene>
<dbReference type="SUPFAM" id="SSF54980">
    <property type="entry name" value="EF-G C-terminal domain-like"/>
    <property type="match status" value="1"/>
</dbReference>
<dbReference type="Pfam" id="PF00679">
    <property type="entry name" value="EFG_C"/>
    <property type="match status" value="1"/>
</dbReference>
<dbReference type="GO" id="GO:0005525">
    <property type="term" value="F:GTP binding"/>
    <property type="evidence" value="ECO:0007669"/>
    <property type="project" value="UniProtKB-KW"/>
</dbReference>
<protein>
    <recommendedName>
        <fullName evidence="4">Elongation factor EFG domain-containing protein</fullName>
    </recommendedName>
</protein>
<feature type="non-terminal residue" evidence="5">
    <location>
        <position position="1"/>
    </location>
</feature>
<dbReference type="GO" id="GO:0006412">
    <property type="term" value="P:translation"/>
    <property type="evidence" value="ECO:0007669"/>
    <property type="project" value="UniProtKB-KW"/>
</dbReference>
<evidence type="ECO:0000256" key="3">
    <source>
        <dbReference type="ARBA" id="ARBA00023134"/>
    </source>
</evidence>
<dbReference type="CDD" id="cd03713">
    <property type="entry name" value="EFG_mtEFG_C"/>
    <property type="match status" value="1"/>
</dbReference>
<accession>A0A382JFD3</accession>
<evidence type="ECO:0000259" key="4">
    <source>
        <dbReference type="SMART" id="SM00838"/>
    </source>
</evidence>
<dbReference type="Gene3D" id="3.30.70.240">
    <property type="match status" value="1"/>
</dbReference>
<evidence type="ECO:0000313" key="5">
    <source>
        <dbReference type="EMBL" id="SVC10428.1"/>
    </source>
</evidence>
<dbReference type="InterPro" id="IPR035649">
    <property type="entry name" value="EFG_V"/>
</dbReference>
<dbReference type="SMART" id="SM00838">
    <property type="entry name" value="EFG_C"/>
    <property type="match status" value="1"/>
</dbReference>
<sequence>PILLEPVMQIQVTVPVEHAGQVISDLNSRRAKISQTEDEGQMEIISATISLAETFKYTTDLRSMTKGRGTFTMEFYQYQPLPPSKLNKP</sequence>
<reference evidence="5" key="1">
    <citation type="submission" date="2018-05" db="EMBL/GenBank/DDBJ databases">
        <authorList>
            <person name="Lanie J.A."/>
            <person name="Ng W.-L."/>
            <person name="Kazmierczak K.M."/>
            <person name="Andrzejewski T.M."/>
            <person name="Davidsen T.M."/>
            <person name="Wayne K.J."/>
            <person name="Tettelin H."/>
            <person name="Glass J.I."/>
            <person name="Rusch D."/>
            <person name="Podicherti R."/>
            <person name="Tsui H.-C.T."/>
            <person name="Winkler M.E."/>
        </authorList>
    </citation>
    <scope>NUCLEOTIDE SEQUENCE</scope>
</reference>